<feature type="signal peptide" evidence="1">
    <location>
        <begin position="1"/>
        <end position="21"/>
    </location>
</feature>
<dbReference type="Pfam" id="PF14270">
    <property type="entry name" value="DUF4358"/>
    <property type="match status" value="1"/>
</dbReference>
<evidence type="ECO:0008006" key="3">
    <source>
        <dbReference type="Google" id="ProtNLM"/>
    </source>
</evidence>
<dbReference type="AlphaFoldDB" id="A0A6N2UZ95"/>
<keyword evidence="1" id="KW-0732">Signal</keyword>
<reference evidence="2" key="1">
    <citation type="submission" date="2019-11" db="EMBL/GenBank/DDBJ databases">
        <authorList>
            <person name="Feng L."/>
        </authorList>
    </citation>
    <scope>NUCLEOTIDE SEQUENCE</scope>
    <source>
        <strain evidence="2">AundefinedLFYP135</strain>
    </source>
</reference>
<dbReference type="EMBL" id="CACRSL010000005">
    <property type="protein sequence ID" value="VYT23040.1"/>
    <property type="molecule type" value="Genomic_DNA"/>
</dbReference>
<sequence>MKRIFCAAIAALTLFSFTACQKEPAPKEFTAEKLKPIFQEAITAARDEEINQVLPILSSSEDEGGALIFDMVGLTDEDIKAAGISISPMNIKAYGVAIIAPAEGKTEAVQTGLDNFVKAQQQSFANYLPDQGEIANSAILTTREDGIIVLVMCEDAQTVYDSITATLDEKLK</sequence>
<evidence type="ECO:0000256" key="1">
    <source>
        <dbReference type="SAM" id="SignalP"/>
    </source>
</evidence>
<name>A0A6N2UZ95_9FIRM</name>
<feature type="chain" id="PRO_5026761073" description="DUF4358 domain-containing protein" evidence="1">
    <location>
        <begin position="22"/>
        <end position="172"/>
    </location>
</feature>
<organism evidence="2">
    <name type="scientific">uncultured Anaerotruncus sp</name>
    <dbReference type="NCBI Taxonomy" id="905011"/>
    <lineage>
        <taxon>Bacteria</taxon>
        <taxon>Bacillati</taxon>
        <taxon>Bacillota</taxon>
        <taxon>Clostridia</taxon>
        <taxon>Eubacteriales</taxon>
        <taxon>Oscillospiraceae</taxon>
        <taxon>Anaerotruncus</taxon>
        <taxon>environmental samples</taxon>
    </lineage>
</organism>
<protein>
    <recommendedName>
        <fullName evidence="3">DUF4358 domain-containing protein</fullName>
    </recommendedName>
</protein>
<accession>A0A6N2UZ95</accession>
<dbReference type="InterPro" id="IPR025648">
    <property type="entry name" value="DUF4358"/>
</dbReference>
<gene>
    <name evidence="2" type="ORF">AULFYP135_02162</name>
</gene>
<proteinExistence type="predicted"/>
<evidence type="ECO:0000313" key="2">
    <source>
        <dbReference type="EMBL" id="VYT23040.1"/>
    </source>
</evidence>
<dbReference type="PROSITE" id="PS51257">
    <property type="entry name" value="PROKAR_LIPOPROTEIN"/>
    <property type="match status" value="1"/>
</dbReference>